<evidence type="ECO:0000256" key="3">
    <source>
        <dbReference type="ARBA" id="ARBA00022692"/>
    </source>
</evidence>
<feature type="transmembrane region" description="Helical" evidence="6">
    <location>
        <begin position="422"/>
        <end position="443"/>
    </location>
</feature>
<dbReference type="AlphaFoldDB" id="A0A419EUJ9"/>
<dbReference type="NCBIfam" id="TIGR00360">
    <property type="entry name" value="ComEC_N-term"/>
    <property type="match status" value="1"/>
</dbReference>
<name>A0A419EUJ9_9BACT</name>
<keyword evidence="5 6" id="KW-0472">Membrane</keyword>
<dbReference type="InterPro" id="IPR025405">
    <property type="entry name" value="DUF4131"/>
</dbReference>
<evidence type="ECO:0000256" key="1">
    <source>
        <dbReference type="ARBA" id="ARBA00004651"/>
    </source>
</evidence>
<dbReference type="PROSITE" id="PS51257">
    <property type="entry name" value="PROKAR_LIPOPROTEIN"/>
    <property type="match status" value="1"/>
</dbReference>
<dbReference type="PANTHER" id="PTHR30619">
    <property type="entry name" value="DNA INTERNALIZATION/COMPETENCE PROTEIN COMEC/REC2"/>
    <property type="match status" value="1"/>
</dbReference>
<evidence type="ECO:0000313" key="8">
    <source>
        <dbReference type="EMBL" id="RJP67903.1"/>
    </source>
</evidence>
<dbReference type="Pfam" id="PF00753">
    <property type="entry name" value="Lactamase_B"/>
    <property type="match status" value="1"/>
</dbReference>
<dbReference type="Pfam" id="PF13567">
    <property type="entry name" value="DUF4131"/>
    <property type="match status" value="1"/>
</dbReference>
<feature type="transmembrane region" description="Helical" evidence="6">
    <location>
        <begin position="356"/>
        <end position="375"/>
    </location>
</feature>
<evidence type="ECO:0000256" key="4">
    <source>
        <dbReference type="ARBA" id="ARBA00022989"/>
    </source>
</evidence>
<comment type="caution">
    <text evidence="8">The sequence shown here is derived from an EMBL/GenBank/DDBJ whole genome shotgun (WGS) entry which is preliminary data.</text>
</comment>
<dbReference type="Pfam" id="PF03772">
    <property type="entry name" value="Competence"/>
    <property type="match status" value="1"/>
</dbReference>
<keyword evidence="4 6" id="KW-1133">Transmembrane helix</keyword>
<keyword evidence="2" id="KW-1003">Cell membrane</keyword>
<comment type="subcellular location">
    <subcellularLocation>
        <location evidence="1">Cell membrane</location>
        <topology evidence="1">Multi-pass membrane protein</topology>
    </subcellularLocation>
</comment>
<evidence type="ECO:0000259" key="7">
    <source>
        <dbReference type="SMART" id="SM00849"/>
    </source>
</evidence>
<proteinExistence type="predicted"/>
<dbReference type="Gene3D" id="3.60.15.10">
    <property type="entry name" value="Ribonuclease Z/Hydroxyacylglutathione hydrolase-like"/>
    <property type="match status" value="1"/>
</dbReference>
<dbReference type="InterPro" id="IPR035681">
    <property type="entry name" value="ComA-like_MBL"/>
</dbReference>
<evidence type="ECO:0000256" key="5">
    <source>
        <dbReference type="ARBA" id="ARBA00023136"/>
    </source>
</evidence>
<feature type="transmembrane region" description="Helical" evidence="6">
    <location>
        <begin position="490"/>
        <end position="507"/>
    </location>
</feature>
<feature type="transmembrane region" description="Helical" evidence="6">
    <location>
        <begin position="450"/>
        <end position="470"/>
    </location>
</feature>
<dbReference type="GO" id="GO:0030420">
    <property type="term" value="P:establishment of competence for transformation"/>
    <property type="evidence" value="ECO:0007669"/>
    <property type="project" value="InterPro"/>
</dbReference>
<feature type="transmembrane region" description="Helical" evidence="6">
    <location>
        <begin position="396"/>
        <end position="416"/>
    </location>
</feature>
<dbReference type="GO" id="GO:0005886">
    <property type="term" value="C:plasma membrane"/>
    <property type="evidence" value="ECO:0007669"/>
    <property type="project" value="UniProtKB-SubCell"/>
</dbReference>
<dbReference type="CDD" id="cd07731">
    <property type="entry name" value="ComA-like_MBL-fold"/>
    <property type="match status" value="1"/>
</dbReference>
<dbReference type="SMART" id="SM00849">
    <property type="entry name" value="Lactamase_B"/>
    <property type="match status" value="1"/>
</dbReference>
<dbReference type="InterPro" id="IPR052159">
    <property type="entry name" value="Competence_DNA_uptake"/>
</dbReference>
<dbReference type="SUPFAM" id="SSF56281">
    <property type="entry name" value="Metallo-hydrolase/oxidoreductase"/>
    <property type="match status" value="1"/>
</dbReference>
<feature type="transmembrane region" description="Helical" evidence="6">
    <location>
        <begin position="514"/>
        <end position="530"/>
    </location>
</feature>
<organism evidence="8 9">
    <name type="scientific">Candidatus Abyssobacteria bacterium SURF_17</name>
    <dbReference type="NCBI Taxonomy" id="2093361"/>
    <lineage>
        <taxon>Bacteria</taxon>
        <taxon>Pseudomonadati</taxon>
        <taxon>Candidatus Hydrogenedentota</taxon>
        <taxon>Candidatus Abyssobacteria</taxon>
    </lineage>
</organism>
<keyword evidence="3 6" id="KW-0812">Transmembrane</keyword>
<evidence type="ECO:0000256" key="2">
    <source>
        <dbReference type="ARBA" id="ARBA00022475"/>
    </source>
</evidence>
<feature type="transmembrane region" description="Helical" evidence="6">
    <location>
        <begin position="30"/>
        <end position="48"/>
    </location>
</feature>
<dbReference type="EMBL" id="QZKI01000097">
    <property type="protein sequence ID" value="RJP67903.1"/>
    <property type="molecule type" value="Genomic_DNA"/>
</dbReference>
<dbReference type="Proteomes" id="UP000285961">
    <property type="component" value="Unassembled WGS sequence"/>
</dbReference>
<reference evidence="8 9" key="1">
    <citation type="journal article" date="2017" name="ISME J.">
        <title>Energy and carbon metabolisms in a deep terrestrial subsurface fluid microbial community.</title>
        <authorList>
            <person name="Momper L."/>
            <person name="Jungbluth S.P."/>
            <person name="Lee M.D."/>
            <person name="Amend J.P."/>
        </authorList>
    </citation>
    <scope>NUCLEOTIDE SEQUENCE [LARGE SCALE GENOMIC DNA]</scope>
    <source>
        <strain evidence="8">SURF_17</strain>
    </source>
</reference>
<dbReference type="InterPro" id="IPR036866">
    <property type="entry name" value="RibonucZ/Hydroxyglut_hydro"/>
</dbReference>
<dbReference type="NCBIfam" id="TIGR00361">
    <property type="entry name" value="ComEC_Rec2"/>
    <property type="match status" value="1"/>
</dbReference>
<feature type="transmembrane region" description="Helical" evidence="6">
    <location>
        <begin position="285"/>
        <end position="302"/>
    </location>
</feature>
<evidence type="ECO:0000256" key="6">
    <source>
        <dbReference type="SAM" id="Phobius"/>
    </source>
</evidence>
<feature type="transmembrane region" description="Helical" evidence="6">
    <location>
        <begin position="257"/>
        <end position="278"/>
    </location>
</feature>
<protein>
    <submittedName>
        <fullName evidence="8">DNA internalization-related competence protein ComEC/Rec2</fullName>
    </submittedName>
</protein>
<sequence>MRVRRPLVWFAVALVGGAACATIFEVPFRFLIAAFVCTWLLGVLSIILKKRLPATGLVLMSSFFLGASIYLLDAYVSEIPDSLAQHYTGDAQRPVKLFGAVAKVNPAAEGERIGFTLDAEAIEWNGAYAPTEGRTQVNWHEPDLSLQPGDSVEVTGTLRDLKGYKNPGTFDYERYMHRRGIFTRMSVQGPGSVTVRGSGALSWLASLQQAIRSRGLEVLSRSTRTKDARAFVSALVLGERTSLSDEMEDWFKRTGTFHIIAISGMNVGLVYLIVSLALTPLLPRTRLRVAVSILVVWLYAFITGGDVPVVRASLMLTLVLTGYYLSREGDFLTAIAFATLVVVGLDPVVIEDIGFQLSFFAVVLLATFEPFFEWWNSFVQQKVKRIPRPIARELSLTLFASFLVGVGMSPLVAYHFNLVSLVFPIANMIVIPLASLVLAAGFACLIVGFIWLKAAVVFGLVAEAFSWMIFATVKLCSMVPMNSVHACSPPLWVLGLEMAAIVLVWWRISRGRKLAVFAALSVLMLTTAFVDNRLERPILRATFLDIGDADSCFLEFPNGDTMLVDAGFSTRGFDCGEMVIAPFLWKKGLKRVDTLLLTHPDNDHTGGAPFLMNNLKIGRLVLADISQTMAEFSDILVLADERRVSVHTVRAGAVLQDEKDIRVEVLGPPPEAANGRFRSNDTSIVLRIVYGQTSMLLTGDAERKALRFLCGLGPDLGSHVLKAPHHGLVSSFSKKFVEFVQPEFVVISGRTQRERWNMRERLSRYASMCDVAVSTQYEGAVILESDGHSFRLKTARREPSPLL</sequence>
<dbReference type="InterPro" id="IPR004477">
    <property type="entry name" value="ComEC_N"/>
</dbReference>
<gene>
    <name evidence="8" type="ORF">C4532_13865</name>
</gene>
<feature type="transmembrane region" description="Helical" evidence="6">
    <location>
        <begin position="55"/>
        <end position="72"/>
    </location>
</feature>
<evidence type="ECO:0000313" key="9">
    <source>
        <dbReference type="Proteomes" id="UP000285961"/>
    </source>
</evidence>
<dbReference type="PANTHER" id="PTHR30619:SF1">
    <property type="entry name" value="RECOMBINATION PROTEIN 2"/>
    <property type="match status" value="1"/>
</dbReference>
<dbReference type="InterPro" id="IPR001279">
    <property type="entry name" value="Metallo-B-lactamas"/>
</dbReference>
<dbReference type="InterPro" id="IPR004797">
    <property type="entry name" value="Competence_ComEC/Rec2"/>
</dbReference>
<accession>A0A419EUJ9</accession>
<feature type="domain" description="Metallo-beta-lactamase" evidence="7">
    <location>
        <begin position="548"/>
        <end position="750"/>
    </location>
</feature>